<protein>
    <submittedName>
        <fullName evidence="2">Type II toxin-antitoxin system VapC family toxin</fullName>
    </submittedName>
</protein>
<dbReference type="Pfam" id="PF01850">
    <property type="entry name" value="PIN"/>
    <property type="match status" value="1"/>
</dbReference>
<dbReference type="Proteomes" id="UP000481643">
    <property type="component" value="Unassembled WGS sequence"/>
</dbReference>
<accession>A0A6L3YBU3</accession>
<dbReference type="SUPFAM" id="SSF88723">
    <property type="entry name" value="PIN domain-like"/>
    <property type="match status" value="1"/>
</dbReference>
<dbReference type="RefSeq" id="WP_151610573.1">
    <property type="nucleotide sequence ID" value="NZ_WBVX01000024.1"/>
</dbReference>
<evidence type="ECO:0000259" key="1">
    <source>
        <dbReference type="Pfam" id="PF01850"/>
    </source>
</evidence>
<feature type="domain" description="PIN" evidence="1">
    <location>
        <begin position="3"/>
        <end position="140"/>
    </location>
</feature>
<evidence type="ECO:0000313" key="3">
    <source>
        <dbReference type="Proteomes" id="UP000481643"/>
    </source>
</evidence>
<dbReference type="CDD" id="cd09871">
    <property type="entry name" value="PIN_MtVapC28-VapC30-like"/>
    <property type="match status" value="1"/>
</dbReference>
<evidence type="ECO:0000313" key="2">
    <source>
        <dbReference type="EMBL" id="KAB2681148.1"/>
    </source>
</evidence>
<gene>
    <name evidence="2" type="ORF">F9L08_19815</name>
</gene>
<dbReference type="AlphaFoldDB" id="A0A6L3YBU3"/>
<organism evidence="2 3">
    <name type="scientific">Brucella tritici</name>
    <dbReference type="NCBI Taxonomy" id="94626"/>
    <lineage>
        <taxon>Bacteria</taxon>
        <taxon>Pseudomonadati</taxon>
        <taxon>Pseudomonadota</taxon>
        <taxon>Alphaproteobacteria</taxon>
        <taxon>Hyphomicrobiales</taxon>
        <taxon>Brucellaceae</taxon>
        <taxon>Brucella/Ochrobactrum group</taxon>
        <taxon>Brucella</taxon>
    </lineage>
</organism>
<name>A0A6L3YBU3_9HYPH</name>
<dbReference type="InterPro" id="IPR002716">
    <property type="entry name" value="PIN_dom"/>
</dbReference>
<comment type="caution">
    <text evidence="2">The sequence shown here is derived from an EMBL/GenBank/DDBJ whole genome shotgun (WGS) entry which is preliminary data.</text>
</comment>
<reference evidence="2 3" key="1">
    <citation type="submission" date="2019-09" db="EMBL/GenBank/DDBJ databases">
        <title>Taxonomic organization of the family Brucellaceae based on a phylogenomic approach.</title>
        <authorList>
            <person name="Leclercq S."/>
            <person name="Cloeckaert A."/>
            <person name="Zygmunt M.S."/>
        </authorList>
    </citation>
    <scope>NUCLEOTIDE SEQUENCE [LARGE SCALE GENOMIC DNA]</scope>
    <source>
        <strain evidence="2 3">WS1830</strain>
    </source>
</reference>
<dbReference type="InterPro" id="IPR029060">
    <property type="entry name" value="PIN-like_dom_sf"/>
</dbReference>
<proteinExistence type="predicted"/>
<sequence>MSLIDASAIVAIINEEPGFEEIEKRINDTKKRLYITPLVRFEAVMAISRMHIANAKGKIDRDHVIGAAREIVDDFIRAIEAKEIMIDGAIGQAALDAAAMYGKVAGHKADLNFGDCFAYAAAKVNRLPLVYKGNDFSATDLA</sequence>
<dbReference type="EMBL" id="WBVX01000024">
    <property type="protein sequence ID" value="KAB2681148.1"/>
    <property type="molecule type" value="Genomic_DNA"/>
</dbReference>
<dbReference type="Gene3D" id="3.40.50.1010">
    <property type="entry name" value="5'-nuclease"/>
    <property type="match status" value="1"/>
</dbReference>